<organism evidence="4">
    <name type="scientific">Blautia glucerasea</name>
    <dbReference type="NCBI Taxonomy" id="536633"/>
    <lineage>
        <taxon>Bacteria</taxon>
        <taxon>Bacillati</taxon>
        <taxon>Bacillota</taxon>
        <taxon>Clostridia</taxon>
        <taxon>Lachnospirales</taxon>
        <taxon>Lachnospiraceae</taxon>
        <taxon>Blautia</taxon>
    </lineage>
</organism>
<feature type="domain" description="CwlT-like lysozyme" evidence="3">
    <location>
        <begin position="84"/>
        <end position="222"/>
    </location>
</feature>
<evidence type="ECO:0000313" key="4">
    <source>
        <dbReference type="EMBL" id="VYS76844.1"/>
    </source>
</evidence>
<protein>
    <recommendedName>
        <fullName evidence="3">CwlT-like lysozyme domain-containing protein</fullName>
    </recommendedName>
</protein>
<dbReference type="CDD" id="cd16891">
    <property type="entry name" value="CwlT-like"/>
    <property type="match status" value="1"/>
</dbReference>
<reference evidence="4" key="1">
    <citation type="submission" date="2019-11" db="EMBL/GenBank/DDBJ databases">
        <authorList>
            <person name="Feng L."/>
        </authorList>
    </citation>
    <scope>NUCLEOTIDE SEQUENCE</scope>
    <source>
        <strain evidence="4">BgluceraseaLFYP119</strain>
    </source>
</reference>
<gene>
    <name evidence="4" type="ORF">BGLFYP119_00533</name>
</gene>
<feature type="transmembrane region" description="Helical" evidence="2">
    <location>
        <begin position="51"/>
        <end position="69"/>
    </location>
</feature>
<dbReference type="SUPFAM" id="SSF53955">
    <property type="entry name" value="Lysozyme-like"/>
    <property type="match status" value="1"/>
</dbReference>
<dbReference type="Gene3D" id="1.10.530.10">
    <property type="match status" value="1"/>
</dbReference>
<evidence type="ECO:0000256" key="1">
    <source>
        <dbReference type="SAM" id="MobiDB-lite"/>
    </source>
</evidence>
<keyword evidence="2" id="KW-0472">Membrane</keyword>
<dbReference type="AlphaFoldDB" id="A0A6N2R811"/>
<dbReference type="RefSeq" id="WP_156352478.1">
    <property type="nucleotide sequence ID" value="NZ_CACRST010000006.1"/>
</dbReference>
<feature type="region of interest" description="Disordered" evidence="1">
    <location>
        <begin position="1"/>
        <end position="24"/>
    </location>
</feature>
<dbReference type="Pfam" id="PF13702">
    <property type="entry name" value="Lysozyme_like"/>
    <property type="match status" value="1"/>
</dbReference>
<sequence>MNTPDKTPNIQQPNTAVSKKTTPENSELIKAQRLALRRKRLRQKQVRRQKFLLACALFLLTAASVILFSNRKRNEILTINETCESYRPDVEQAAASYGMSDYVDLILALMMQESSGRGPDVLQSSEGAYNTKYPQVPGGITDVNYSIACGIQELKYSMEKAGVSSPTDMKGIRLALQGYNFGADVYFSYLEREGITSWSEETAEDFAKAASGNTPRSKDDPFYHTAGPWDYGDQRYPEHVLRYYHP</sequence>
<evidence type="ECO:0000259" key="3">
    <source>
        <dbReference type="Pfam" id="PF13702"/>
    </source>
</evidence>
<name>A0A6N2R811_9FIRM</name>
<accession>A0A6N2R811</accession>
<proteinExistence type="predicted"/>
<dbReference type="InterPro" id="IPR047194">
    <property type="entry name" value="CwlT-like_lysozyme"/>
</dbReference>
<keyword evidence="2" id="KW-0812">Transmembrane</keyword>
<evidence type="ECO:0000256" key="2">
    <source>
        <dbReference type="SAM" id="Phobius"/>
    </source>
</evidence>
<dbReference type="EMBL" id="CACRST010000006">
    <property type="protein sequence ID" value="VYS76844.1"/>
    <property type="molecule type" value="Genomic_DNA"/>
</dbReference>
<dbReference type="InterPro" id="IPR023346">
    <property type="entry name" value="Lysozyme-like_dom_sf"/>
</dbReference>
<keyword evidence="2" id="KW-1133">Transmembrane helix</keyword>